<name>A0A3M6QZJ2_9BURK</name>
<gene>
    <name evidence="3" type="ORF">D8I35_02625</name>
</gene>
<evidence type="ECO:0000313" key="4">
    <source>
        <dbReference type="Proteomes" id="UP000278006"/>
    </source>
</evidence>
<reference evidence="3 4" key="1">
    <citation type="submission" date="2018-10" db="EMBL/GenBank/DDBJ databases">
        <title>Draft genome of Cortibacter populi DSM10536.</title>
        <authorList>
            <person name="Bernier A.-M."/>
            <person name="Bernard K."/>
        </authorList>
    </citation>
    <scope>NUCLEOTIDE SEQUENCE [LARGE SCALE GENOMIC DNA]</scope>
    <source>
        <strain evidence="3 4">DSM 105136</strain>
    </source>
</reference>
<evidence type="ECO:0000256" key="1">
    <source>
        <dbReference type="SAM" id="MobiDB-lite"/>
    </source>
</evidence>
<dbReference type="Pfam" id="PF03334">
    <property type="entry name" value="PhaG_MnhG_YufB"/>
    <property type="match status" value="1"/>
</dbReference>
<keyword evidence="2" id="KW-1133">Transmembrane helix</keyword>
<evidence type="ECO:0008006" key="5">
    <source>
        <dbReference type="Google" id="ProtNLM"/>
    </source>
</evidence>
<dbReference type="OrthoDB" id="9813804at2"/>
<feature type="compositionally biased region" description="Pro residues" evidence="1">
    <location>
        <begin position="186"/>
        <end position="198"/>
    </location>
</feature>
<keyword evidence="4" id="KW-1185">Reference proteome</keyword>
<dbReference type="AlphaFoldDB" id="A0A3M6QZJ2"/>
<dbReference type="InterPro" id="IPR005133">
    <property type="entry name" value="PhaG_MnhG_YufB"/>
</dbReference>
<protein>
    <recommendedName>
        <fullName evidence="5">Na+/H+ antiporter subunit G</fullName>
    </recommendedName>
</protein>
<comment type="caution">
    <text evidence="3">The sequence shown here is derived from an EMBL/GenBank/DDBJ whole genome shotgun (WGS) entry which is preliminary data.</text>
</comment>
<dbReference type="EMBL" id="RDQO01000001">
    <property type="protein sequence ID" value="RMX08039.1"/>
    <property type="molecule type" value="Genomic_DNA"/>
</dbReference>
<keyword evidence="2" id="KW-0472">Membrane</keyword>
<proteinExistence type="predicted"/>
<feature type="compositionally biased region" description="Acidic residues" evidence="1">
    <location>
        <begin position="124"/>
        <end position="139"/>
    </location>
</feature>
<dbReference type="Proteomes" id="UP000278006">
    <property type="component" value="Unassembled WGS sequence"/>
</dbReference>
<feature type="transmembrane region" description="Helical" evidence="2">
    <location>
        <begin position="73"/>
        <end position="95"/>
    </location>
</feature>
<organism evidence="3 4">
    <name type="scientific">Corticibacter populi</name>
    <dbReference type="NCBI Taxonomy" id="1550736"/>
    <lineage>
        <taxon>Bacteria</taxon>
        <taxon>Pseudomonadati</taxon>
        <taxon>Pseudomonadota</taxon>
        <taxon>Betaproteobacteria</taxon>
        <taxon>Burkholderiales</taxon>
        <taxon>Comamonadaceae</taxon>
        <taxon>Corticibacter</taxon>
    </lineage>
</organism>
<feature type="region of interest" description="Disordered" evidence="1">
    <location>
        <begin position="121"/>
        <end position="198"/>
    </location>
</feature>
<evidence type="ECO:0000313" key="3">
    <source>
        <dbReference type="EMBL" id="RMX08039.1"/>
    </source>
</evidence>
<dbReference type="RefSeq" id="WP_122226162.1">
    <property type="nucleotide sequence ID" value="NZ_RDQO01000001.1"/>
</dbReference>
<evidence type="ECO:0000256" key="2">
    <source>
        <dbReference type="SAM" id="Phobius"/>
    </source>
</evidence>
<dbReference type="PANTHER" id="PTHR34703">
    <property type="entry name" value="ANTIPORTER SUBUNIT MNHG2-RELATED"/>
    <property type="match status" value="1"/>
</dbReference>
<feature type="transmembrane region" description="Helical" evidence="2">
    <location>
        <begin position="13"/>
        <end position="34"/>
    </location>
</feature>
<keyword evidence="2" id="KW-0812">Transmembrane</keyword>
<sequence length="198" mass="20709">MPGTIHLPLWAEITVAVFAILSGLIALLAASGLLRLNSFFARVHAPAVITTVGIWCVMIAAIVHFSVQRGSPAINIMLIGLFISITTPVTTIFLMRAALFRARQRGEDVPHSISMLALAVPQEAPEEDDEPPSEGDQPTDADRDEGGTDDSAPAPEPDDMQAAPATDANLDTGGAESGTESGAQSQPPPPGETKAPPR</sequence>
<dbReference type="PANTHER" id="PTHR34703:SF1">
    <property type="entry name" value="ANTIPORTER SUBUNIT MNHG2-RELATED"/>
    <property type="match status" value="1"/>
</dbReference>
<feature type="transmembrane region" description="Helical" evidence="2">
    <location>
        <begin position="46"/>
        <end position="67"/>
    </location>
</feature>
<accession>A0A3M6QZJ2</accession>
<dbReference type="GO" id="GO:0015385">
    <property type="term" value="F:sodium:proton antiporter activity"/>
    <property type="evidence" value="ECO:0007669"/>
    <property type="project" value="TreeGrafter"/>
</dbReference>